<accession>A0AC61MZ49</accession>
<keyword evidence="2" id="KW-1185">Reference proteome</keyword>
<evidence type="ECO:0000313" key="1">
    <source>
        <dbReference type="EMBL" id="QUC68517.1"/>
    </source>
</evidence>
<organism evidence="1 2">
    <name type="scientific">Aristaeella hokkaidonensis</name>
    <dbReference type="NCBI Taxonomy" id="3046382"/>
    <lineage>
        <taxon>Bacteria</taxon>
        <taxon>Bacillati</taxon>
        <taxon>Bacillota</taxon>
        <taxon>Clostridia</taxon>
        <taxon>Eubacteriales</taxon>
        <taxon>Aristaeellaceae</taxon>
        <taxon>Aristaeella</taxon>
    </lineage>
</organism>
<sequence>MAKEKIVLIGPVYPYKGGISHYTGQMYRALAKKYEVELVSYKMQYPRILFHKEQKDYSNDTFKIDKAQFLINTAHPFNWFCTANRINRLKPAAVIIQWWHPYFAPCYQVLCRMIKAKKIFVCHNVFPHERFPMDRLLAQRTLKKGDAFIVQSKMDEDDLKTIIRNPICQRTVHPTYNAFRFHELTKLEAREKLGLSADKKILLFFGFVREYKGLKYLIQAIPRVVSRHKDVELLIAGDFGEDQAAYMQLIQETGVSDHICVQKGYMPDSEVENYFFASDLVVLPYISATQSGVIQMAFGFERPVISTNVGGLPDVVTDGKTGYLVEPENEKELADAVIRFFEENKEAEFTENIRKEAYRFSWDRMTEIIDSLM</sequence>
<gene>
    <name evidence="1" type="ORF">JYE49_07500</name>
</gene>
<protein>
    <submittedName>
        <fullName evidence="1">Glycosyltransferase</fullName>
    </submittedName>
</protein>
<evidence type="ECO:0000313" key="2">
    <source>
        <dbReference type="Proteomes" id="UP000682782"/>
    </source>
</evidence>
<dbReference type="EMBL" id="CP068393">
    <property type="protein sequence ID" value="QUC68517.1"/>
    <property type="molecule type" value="Genomic_DNA"/>
</dbReference>
<name>A0AC61MZ49_9FIRM</name>
<dbReference type="Proteomes" id="UP000682782">
    <property type="component" value="Chromosome"/>
</dbReference>
<proteinExistence type="predicted"/>
<reference evidence="1" key="1">
    <citation type="submission" date="2021-01" db="EMBL/GenBank/DDBJ databases">
        <title>Complete genome sequence of Clostridiales bacterium R-7.</title>
        <authorList>
            <person name="Mahoney-Kurpe S.C."/>
            <person name="Palevich N."/>
            <person name="Koike S."/>
            <person name="Moon C.D."/>
            <person name="Attwood G.T."/>
        </authorList>
    </citation>
    <scope>NUCLEOTIDE SEQUENCE</scope>
    <source>
        <strain evidence="1">R-7</strain>
    </source>
</reference>